<sequence>MGSSRRVAAPGMSTNVRLLLPFKVKMLIFFSSAVLIANSLVMSTSTSGDFVDSGHLVWTTIGVTARSEVDMWTKTSSGCACSSQDHHMQSQGAKGGANKNNMKTCACCAHAGACQCGPKVPYRCAQCGLEQQCDQSKARASRPAASRISNFPSSFAEIGLAPVLDDIRSIRRERNSRSSLATTTTTTTTITTEPGNGCHSCDGCDGCDERTNEMCNVTLDARQLYSTSRLRYGQIKSLELHEHQHCWYRLLPEPGYRIELQIYRLVDTGHLNQSKCTGGQLEWITSGSSSSSSSIESAISGAVQQPPPPNLQHQHSWTLCGANERYSPPALLFSDDDISPATLVLKSGEKTRRGKLLAHFSFTPIGHSAPLGVQTIGGTPVHGSVCDWHYQQSDCLKEGRYNNTCRMASPGYPGLYPPNRTCRYHVALQSPFQPLTLHFTSVQLPAQRCGTDFIRVLINGRLHSTLCGQETVQLVTFGPDVVVEFTSGALLPPYVFNGFLAQLTFHEMDGQPPPHVRGVGSNSKNPPALQQQPAPAIPSGAFRAVERQAHAVCDYVIRANASTTAGGAGGGISGAGGETMMNRWSGFFSTSSTAWRVWPAPCSFTFPVQPGQSLQINLLTFNITFNQPYLIQSNNASLSIRFRMDPITGADQVIEGAFAYFNELEGFRIPGTLCDALFDRRHFEWFVPIIVVVHVVHLLYIFTHRIRPRSQTSHSPIN</sequence>
<reference evidence="5 6" key="1">
    <citation type="journal article" date="2011" name="Science">
        <title>The ecoresponsive genome of Daphnia pulex.</title>
        <authorList>
            <person name="Colbourne J.K."/>
            <person name="Pfrender M.E."/>
            <person name="Gilbert D."/>
            <person name="Thomas W.K."/>
            <person name="Tucker A."/>
            <person name="Oakley T.H."/>
            <person name="Tokishita S."/>
            <person name="Aerts A."/>
            <person name="Arnold G.J."/>
            <person name="Basu M.K."/>
            <person name="Bauer D.J."/>
            <person name="Caceres C.E."/>
            <person name="Carmel L."/>
            <person name="Casola C."/>
            <person name="Choi J.H."/>
            <person name="Detter J.C."/>
            <person name="Dong Q."/>
            <person name="Dusheyko S."/>
            <person name="Eads B.D."/>
            <person name="Frohlich T."/>
            <person name="Geiler-Samerotte K.A."/>
            <person name="Gerlach D."/>
            <person name="Hatcher P."/>
            <person name="Jogdeo S."/>
            <person name="Krijgsveld J."/>
            <person name="Kriventseva E.V."/>
            <person name="Kultz D."/>
            <person name="Laforsch C."/>
            <person name="Lindquist E."/>
            <person name="Lopez J."/>
            <person name="Manak J.R."/>
            <person name="Muller J."/>
            <person name="Pangilinan J."/>
            <person name="Patwardhan R.P."/>
            <person name="Pitluck S."/>
            <person name="Pritham E.J."/>
            <person name="Rechtsteiner A."/>
            <person name="Rho M."/>
            <person name="Rogozin I.B."/>
            <person name="Sakarya O."/>
            <person name="Salamov A."/>
            <person name="Schaack S."/>
            <person name="Shapiro H."/>
            <person name="Shiga Y."/>
            <person name="Skalitzky C."/>
            <person name="Smith Z."/>
            <person name="Souvorov A."/>
            <person name="Sung W."/>
            <person name="Tang Z."/>
            <person name="Tsuchiya D."/>
            <person name="Tu H."/>
            <person name="Vos H."/>
            <person name="Wang M."/>
            <person name="Wolf Y.I."/>
            <person name="Yamagata H."/>
            <person name="Yamada T."/>
            <person name="Ye Y."/>
            <person name="Shaw J.R."/>
            <person name="Andrews J."/>
            <person name="Crease T.J."/>
            <person name="Tang H."/>
            <person name="Lucas S.M."/>
            <person name="Robertson H.M."/>
            <person name="Bork P."/>
            <person name="Koonin E.V."/>
            <person name="Zdobnov E.M."/>
            <person name="Grigoriev I.V."/>
            <person name="Lynch M."/>
            <person name="Boore J.L."/>
        </authorList>
    </citation>
    <scope>NUCLEOTIDE SEQUENCE [LARGE SCALE GENOMIC DNA]</scope>
</reference>
<dbReference type="PANTHER" id="PTHR47537">
    <property type="entry name" value="CUBILIN"/>
    <property type="match status" value="1"/>
</dbReference>
<dbReference type="SMART" id="SM00042">
    <property type="entry name" value="CUB"/>
    <property type="match status" value="1"/>
</dbReference>
<dbReference type="OrthoDB" id="10063988at2759"/>
<keyword evidence="3" id="KW-0472">Membrane</keyword>
<dbReference type="InterPro" id="IPR000859">
    <property type="entry name" value="CUB_dom"/>
</dbReference>
<keyword evidence="1" id="KW-1015">Disulfide bond</keyword>
<dbReference type="EMBL" id="GL732583">
    <property type="protein sequence ID" value="EFX74381.1"/>
    <property type="molecule type" value="Genomic_DNA"/>
</dbReference>
<dbReference type="InParanoid" id="E9H1N2"/>
<dbReference type="PhylomeDB" id="E9H1N2"/>
<feature type="domain" description="CUB" evidence="4">
    <location>
        <begin position="386"/>
        <end position="506"/>
    </location>
</feature>
<evidence type="ECO:0000259" key="4">
    <source>
        <dbReference type="PROSITE" id="PS01180"/>
    </source>
</evidence>
<dbReference type="GO" id="GO:0005886">
    <property type="term" value="C:plasma membrane"/>
    <property type="evidence" value="ECO:0000318"/>
    <property type="project" value="GO_Central"/>
</dbReference>
<evidence type="ECO:0000313" key="6">
    <source>
        <dbReference type="Proteomes" id="UP000000305"/>
    </source>
</evidence>
<dbReference type="InterPro" id="IPR035914">
    <property type="entry name" value="Sperma_CUB_dom_sf"/>
</dbReference>
<dbReference type="PROSITE" id="PS01180">
    <property type="entry name" value="CUB"/>
    <property type="match status" value="1"/>
</dbReference>
<dbReference type="AlphaFoldDB" id="E9H1N2"/>
<keyword evidence="3" id="KW-1133">Transmembrane helix</keyword>
<dbReference type="Pfam" id="PF00431">
    <property type="entry name" value="CUB"/>
    <property type="match status" value="1"/>
</dbReference>
<accession>E9H1N2</accession>
<dbReference type="HOGENOM" id="CLU_385077_0_0_1"/>
<keyword evidence="6" id="KW-1185">Reference proteome</keyword>
<protein>
    <recommendedName>
        <fullName evidence="4">CUB domain-containing protein</fullName>
    </recommendedName>
</protein>
<evidence type="ECO:0000256" key="3">
    <source>
        <dbReference type="SAM" id="Phobius"/>
    </source>
</evidence>
<proteinExistence type="predicted"/>
<dbReference type="KEGG" id="dpx:DAPPUDRAFT_251905"/>
<dbReference type="PANTHER" id="PTHR47537:SF6">
    <property type="entry name" value="CUB DOMAIN-CONTAINING PROTEIN"/>
    <property type="match status" value="1"/>
</dbReference>
<dbReference type="Gene3D" id="2.60.120.290">
    <property type="entry name" value="Spermadhesin, CUB domain"/>
    <property type="match status" value="1"/>
</dbReference>
<dbReference type="InterPro" id="IPR053207">
    <property type="entry name" value="Non-NMDA_GluR_Accessory"/>
</dbReference>
<evidence type="ECO:0000256" key="1">
    <source>
        <dbReference type="ARBA" id="ARBA00023157"/>
    </source>
</evidence>
<name>E9H1N2_DAPPU</name>
<keyword evidence="3" id="KW-0812">Transmembrane</keyword>
<dbReference type="CDD" id="cd00041">
    <property type="entry name" value="CUB"/>
    <property type="match status" value="1"/>
</dbReference>
<gene>
    <name evidence="5" type="ORF">DAPPUDRAFT_251905</name>
</gene>
<dbReference type="SUPFAM" id="SSF49854">
    <property type="entry name" value="Spermadhesin, CUB domain"/>
    <property type="match status" value="1"/>
</dbReference>
<evidence type="ECO:0000313" key="5">
    <source>
        <dbReference type="EMBL" id="EFX74381.1"/>
    </source>
</evidence>
<evidence type="ECO:0000256" key="2">
    <source>
        <dbReference type="PROSITE-ProRule" id="PRU00059"/>
    </source>
</evidence>
<feature type="transmembrane region" description="Helical" evidence="3">
    <location>
        <begin position="685"/>
        <end position="703"/>
    </location>
</feature>
<dbReference type="Proteomes" id="UP000000305">
    <property type="component" value="Unassembled WGS sequence"/>
</dbReference>
<comment type="caution">
    <text evidence="2">Lacks conserved residue(s) required for the propagation of feature annotation.</text>
</comment>
<organism evidence="5 6">
    <name type="scientific">Daphnia pulex</name>
    <name type="common">Water flea</name>
    <dbReference type="NCBI Taxonomy" id="6669"/>
    <lineage>
        <taxon>Eukaryota</taxon>
        <taxon>Metazoa</taxon>
        <taxon>Ecdysozoa</taxon>
        <taxon>Arthropoda</taxon>
        <taxon>Crustacea</taxon>
        <taxon>Branchiopoda</taxon>
        <taxon>Diplostraca</taxon>
        <taxon>Cladocera</taxon>
        <taxon>Anomopoda</taxon>
        <taxon>Daphniidae</taxon>
        <taxon>Daphnia</taxon>
    </lineage>
</organism>
<dbReference type="eggNOG" id="ENOG502S2AF">
    <property type="taxonomic scope" value="Eukaryota"/>
</dbReference>